<dbReference type="SUPFAM" id="SSF52058">
    <property type="entry name" value="L domain-like"/>
    <property type="match status" value="1"/>
</dbReference>
<dbReference type="InterPro" id="IPR032675">
    <property type="entry name" value="LRR_dom_sf"/>
</dbReference>
<name>A0A7J6VFM4_THATH</name>
<dbReference type="AlphaFoldDB" id="A0A7J6VFM4"/>
<accession>A0A7J6VFM4</accession>
<reference evidence="1 2" key="1">
    <citation type="submission" date="2020-06" db="EMBL/GenBank/DDBJ databases">
        <title>Transcriptomic and genomic resources for Thalictrum thalictroides and T. hernandezii: Facilitating candidate gene discovery in an emerging model plant lineage.</title>
        <authorList>
            <person name="Arias T."/>
            <person name="Riano-Pachon D.M."/>
            <person name="Di Stilio V.S."/>
        </authorList>
    </citation>
    <scope>NUCLEOTIDE SEQUENCE [LARGE SCALE GENOMIC DNA]</scope>
    <source>
        <strain evidence="2">cv. WT478/WT964</strain>
        <tissue evidence="1">Leaves</tissue>
    </source>
</reference>
<keyword evidence="2" id="KW-1185">Reference proteome</keyword>
<organism evidence="1 2">
    <name type="scientific">Thalictrum thalictroides</name>
    <name type="common">Rue-anemone</name>
    <name type="synonym">Anemone thalictroides</name>
    <dbReference type="NCBI Taxonomy" id="46969"/>
    <lineage>
        <taxon>Eukaryota</taxon>
        <taxon>Viridiplantae</taxon>
        <taxon>Streptophyta</taxon>
        <taxon>Embryophyta</taxon>
        <taxon>Tracheophyta</taxon>
        <taxon>Spermatophyta</taxon>
        <taxon>Magnoliopsida</taxon>
        <taxon>Ranunculales</taxon>
        <taxon>Ranunculaceae</taxon>
        <taxon>Thalictroideae</taxon>
        <taxon>Thalictrum</taxon>
    </lineage>
</organism>
<dbReference type="Proteomes" id="UP000554482">
    <property type="component" value="Unassembled WGS sequence"/>
</dbReference>
<dbReference type="Gene3D" id="3.80.10.10">
    <property type="entry name" value="Ribonuclease Inhibitor"/>
    <property type="match status" value="1"/>
</dbReference>
<proteinExistence type="predicted"/>
<gene>
    <name evidence="1" type="ORF">FRX31_026856</name>
</gene>
<evidence type="ECO:0000313" key="2">
    <source>
        <dbReference type="Proteomes" id="UP000554482"/>
    </source>
</evidence>
<evidence type="ECO:0000313" key="1">
    <source>
        <dbReference type="EMBL" id="KAF5183557.1"/>
    </source>
</evidence>
<comment type="caution">
    <text evidence="1">The sequence shown here is derived from an EMBL/GenBank/DDBJ whole genome shotgun (WGS) entry which is preliminary data.</text>
</comment>
<sequence length="112" mass="12856">MTLFGDVGVLKTSLIPIIHNNKGSYPDLKLVTIGSTNISSLPQGLTQFMSLQRLELMYCESLDFKPEEEFRHLHTLTTLTINIMDCPLLKERSTRDNWSNLSNFPKIIFGYY</sequence>
<dbReference type="EMBL" id="JABWDY010033259">
    <property type="protein sequence ID" value="KAF5183557.1"/>
    <property type="molecule type" value="Genomic_DNA"/>
</dbReference>
<protein>
    <submittedName>
        <fullName evidence="1">Uncharacterized protein</fullName>
    </submittedName>
</protein>